<evidence type="ECO:0000256" key="1">
    <source>
        <dbReference type="SAM" id="MobiDB-lite"/>
    </source>
</evidence>
<dbReference type="Gene3D" id="4.10.60.10">
    <property type="entry name" value="Zinc finger, CCHC-type"/>
    <property type="match status" value="1"/>
</dbReference>
<sequence>MTGADTRAPGHRDKPGSPYLLRWDRRNSDPWRSVGERNPRTLADYRARERAEDDPWRRRDDEIDRDRRTDQYRQDDRYYRGGRFEQYPRSPRYDRNPDGFRSPGNFTHRDGGDSRDTGNLIGIAETDIVEDMIGRTEQETDVPTPEETGAMILEEIGETIPVGDMTEEDILRRQGIQSHPLIPGLKDHPTQMPEHWEYRRLEPKRTGPPTLRSTCVYCKADDHVKRDCPDLKRAIDEGIVVLDDRKYVQWADDLGDISMFPSMKENVDARQVRPSKGKEVVRSRSIRILMSLDEDEPTTPIRVAATKSARPSSSRRRTPIM</sequence>
<dbReference type="AlphaFoldDB" id="A0A388M5V8"/>
<dbReference type="Proteomes" id="UP000265515">
    <property type="component" value="Unassembled WGS sequence"/>
</dbReference>
<organism evidence="2 3">
    <name type="scientific">Chara braunii</name>
    <name type="common">Braun's stonewort</name>
    <dbReference type="NCBI Taxonomy" id="69332"/>
    <lineage>
        <taxon>Eukaryota</taxon>
        <taxon>Viridiplantae</taxon>
        <taxon>Streptophyta</taxon>
        <taxon>Charophyceae</taxon>
        <taxon>Charales</taxon>
        <taxon>Characeae</taxon>
        <taxon>Chara</taxon>
    </lineage>
</organism>
<feature type="compositionally biased region" description="Basic and acidic residues" evidence="1">
    <location>
        <begin position="107"/>
        <end position="116"/>
    </location>
</feature>
<dbReference type="EMBL" id="BFEA01000771">
    <property type="protein sequence ID" value="GBG89926.1"/>
    <property type="molecule type" value="Genomic_DNA"/>
</dbReference>
<dbReference type="GO" id="GO:0003676">
    <property type="term" value="F:nucleic acid binding"/>
    <property type="evidence" value="ECO:0007669"/>
    <property type="project" value="InterPro"/>
</dbReference>
<accession>A0A388M5V8</accession>
<evidence type="ECO:0000313" key="2">
    <source>
        <dbReference type="EMBL" id="GBG89926.1"/>
    </source>
</evidence>
<gene>
    <name evidence="2" type="ORF">CBR_g49776</name>
</gene>
<comment type="caution">
    <text evidence="2">The sequence shown here is derived from an EMBL/GenBank/DDBJ whole genome shotgun (WGS) entry which is preliminary data.</text>
</comment>
<dbReference type="InterPro" id="IPR036875">
    <property type="entry name" value="Znf_CCHC_sf"/>
</dbReference>
<dbReference type="SUPFAM" id="SSF57756">
    <property type="entry name" value="Retrovirus zinc finger-like domains"/>
    <property type="match status" value="1"/>
</dbReference>
<dbReference type="OrthoDB" id="3863715at2759"/>
<name>A0A388M5V8_CHABU</name>
<proteinExistence type="predicted"/>
<dbReference type="GO" id="GO:0008270">
    <property type="term" value="F:zinc ion binding"/>
    <property type="evidence" value="ECO:0007669"/>
    <property type="project" value="InterPro"/>
</dbReference>
<feature type="region of interest" description="Disordered" evidence="1">
    <location>
        <begin position="1"/>
        <end position="119"/>
    </location>
</feature>
<keyword evidence="3" id="KW-1185">Reference proteome</keyword>
<reference evidence="2 3" key="1">
    <citation type="journal article" date="2018" name="Cell">
        <title>The Chara Genome: Secondary Complexity and Implications for Plant Terrestrialization.</title>
        <authorList>
            <person name="Nishiyama T."/>
            <person name="Sakayama H."/>
            <person name="Vries J.D."/>
            <person name="Buschmann H."/>
            <person name="Saint-Marcoux D."/>
            <person name="Ullrich K.K."/>
            <person name="Haas F.B."/>
            <person name="Vanderstraeten L."/>
            <person name="Becker D."/>
            <person name="Lang D."/>
            <person name="Vosolsobe S."/>
            <person name="Rombauts S."/>
            <person name="Wilhelmsson P.K.I."/>
            <person name="Janitza P."/>
            <person name="Kern R."/>
            <person name="Heyl A."/>
            <person name="Rumpler F."/>
            <person name="Villalobos L.I.A.C."/>
            <person name="Clay J.M."/>
            <person name="Skokan R."/>
            <person name="Toyoda A."/>
            <person name="Suzuki Y."/>
            <person name="Kagoshima H."/>
            <person name="Schijlen E."/>
            <person name="Tajeshwar N."/>
            <person name="Catarino B."/>
            <person name="Hetherington A.J."/>
            <person name="Saltykova A."/>
            <person name="Bonnot C."/>
            <person name="Breuninger H."/>
            <person name="Symeonidi A."/>
            <person name="Radhakrishnan G.V."/>
            <person name="Van Nieuwerburgh F."/>
            <person name="Deforce D."/>
            <person name="Chang C."/>
            <person name="Karol K.G."/>
            <person name="Hedrich R."/>
            <person name="Ulvskov P."/>
            <person name="Glockner G."/>
            <person name="Delwiche C.F."/>
            <person name="Petrasek J."/>
            <person name="Van de Peer Y."/>
            <person name="Friml J."/>
            <person name="Beilby M."/>
            <person name="Dolan L."/>
            <person name="Kohara Y."/>
            <person name="Sugano S."/>
            <person name="Fujiyama A."/>
            <person name="Delaux P.-M."/>
            <person name="Quint M."/>
            <person name="TheiBen G."/>
            <person name="Hagemann M."/>
            <person name="Harholt J."/>
            <person name="Dunand C."/>
            <person name="Zachgo S."/>
            <person name="Langdale J."/>
            <person name="Maumus F."/>
            <person name="Straeten D.V.D."/>
            <person name="Gould S.B."/>
            <person name="Rensing S.A."/>
        </authorList>
    </citation>
    <scope>NUCLEOTIDE SEQUENCE [LARGE SCALE GENOMIC DNA]</scope>
    <source>
        <strain evidence="2 3">S276</strain>
    </source>
</reference>
<evidence type="ECO:0000313" key="3">
    <source>
        <dbReference type="Proteomes" id="UP000265515"/>
    </source>
</evidence>
<protein>
    <recommendedName>
        <fullName evidence="4">CCHC-type domain-containing protein</fullName>
    </recommendedName>
</protein>
<evidence type="ECO:0008006" key="4">
    <source>
        <dbReference type="Google" id="ProtNLM"/>
    </source>
</evidence>
<feature type="compositionally biased region" description="Basic and acidic residues" evidence="1">
    <location>
        <begin position="22"/>
        <end position="83"/>
    </location>
</feature>
<dbReference type="Gramene" id="GBG89926">
    <property type="protein sequence ID" value="GBG89926"/>
    <property type="gene ID" value="CBR_g49776"/>
</dbReference>